<dbReference type="EMBL" id="JANKHO010002056">
    <property type="protein sequence ID" value="KAJ3495159.1"/>
    <property type="molecule type" value="Genomic_DNA"/>
</dbReference>
<organism evidence="2 3">
    <name type="scientific">Agrocybe chaxingu</name>
    <dbReference type="NCBI Taxonomy" id="84603"/>
    <lineage>
        <taxon>Eukaryota</taxon>
        <taxon>Fungi</taxon>
        <taxon>Dikarya</taxon>
        <taxon>Basidiomycota</taxon>
        <taxon>Agaricomycotina</taxon>
        <taxon>Agaricomycetes</taxon>
        <taxon>Agaricomycetidae</taxon>
        <taxon>Agaricales</taxon>
        <taxon>Agaricineae</taxon>
        <taxon>Strophariaceae</taxon>
        <taxon>Agrocybe</taxon>
    </lineage>
</organism>
<reference evidence="2" key="1">
    <citation type="submission" date="2022-07" db="EMBL/GenBank/DDBJ databases">
        <title>Genome Sequence of Agrocybe chaxingu.</title>
        <authorList>
            <person name="Buettner E."/>
        </authorList>
    </citation>
    <scope>NUCLEOTIDE SEQUENCE</scope>
    <source>
        <strain evidence="2">MP-N11</strain>
    </source>
</reference>
<proteinExistence type="predicted"/>
<evidence type="ECO:0000313" key="2">
    <source>
        <dbReference type="EMBL" id="KAJ3495159.1"/>
    </source>
</evidence>
<name>A0A9W8JQT6_9AGAR</name>
<sequence length="246" mass="26681">MASLEVSQLFSTSLPALESMVPHAAQDLATTESVTESETQDAEEYVSAVIGIKPWADAMTTLSNSVSVKVKRILNDPIRMAHYRSSYQGHIASDSESGEELLDGLPQGKHKDPGVDSSLNRPAEGQEDGGIVSMAEPAIVQGQLLPIIGDIPEASQHASVQPAMPPPIFCGSPRSRTASRQCPLCLETPQRFKPRPARGPGNYTRDFVTISSHVDALQAVYHYLLREQRELAYRMAEELGLSDNGN</sequence>
<accession>A0A9W8JQT6</accession>
<evidence type="ECO:0000313" key="3">
    <source>
        <dbReference type="Proteomes" id="UP001148786"/>
    </source>
</evidence>
<protein>
    <submittedName>
        <fullName evidence="2">Uncharacterized protein</fullName>
    </submittedName>
</protein>
<gene>
    <name evidence="2" type="ORF">NLJ89_g10672</name>
</gene>
<evidence type="ECO:0000256" key="1">
    <source>
        <dbReference type="SAM" id="MobiDB-lite"/>
    </source>
</evidence>
<dbReference type="AlphaFoldDB" id="A0A9W8JQT6"/>
<comment type="caution">
    <text evidence="2">The sequence shown here is derived from an EMBL/GenBank/DDBJ whole genome shotgun (WGS) entry which is preliminary data.</text>
</comment>
<feature type="region of interest" description="Disordered" evidence="1">
    <location>
        <begin position="89"/>
        <end position="127"/>
    </location>
</feature>
<dbReference type="Proteomes" id="UP001148786">
    <property type="component" value="Unassembled WGS sequence"/>
</dbReference>
<keyword evidence="3" id="KW-1185">Reference proteome</keyword>